<evidence type="ECO:0000256" key="3">
    <source>
        <dbReference type="ARBA" id="ARBA00005082"/>
    </source>
</evidence>
<dbReference type="SMART" id="SM01221">
    <property type="entry name" value="FTCD"/>
    <property type="match status" value="1"/>
</dbReference>
<evidence type="ECO:0000313" key="22">
    <source>
        <dbReference type="EMBL" id="KIO45618.1"/>
    </source>
</evidence>
<evidence type="ECO:0000256" key="8">
    <source>
        <dbReference type="ARBA" id="ARBA00017787"/>
    </source>
</evidence>
<evidence type="ECO:0000313" key="23">
    <source>
        <dbReference type="Proteomes" id="UP000031980"/>
    </source>
</evidence>
<protein>
    <recommendedName>
        <fullName evidence="8">Formimidoyltransferase-cyclodeaminase</fullName>
        <ecNumber evidence="6">2.1.2.5</ecNumber>
        <ecNumber evidence="7">4.3.1.4</ecNumber>
    </recommendedName>
    <alternativeName>
        <fullName evidence="19">Formiminotransferase-cyclodeaminase</fullName>
    </alternativeName>
</protein>
<comment type="function">
    <text evidence="17">Folate-dependent enzyme, that displays both transferase and deaminase activity. Serves to channel one-carbon units from formiminoglutamate to the folate pool.</text>
</comment>
<evidence type="ECO:0000256" key="6">
    <source>
        <dbReference type="ARBA" id="ARBA00012252"/>
    </source>
</evidence>
<comment type="subcellular location">
    <subcellularLocation>
        <location evidence="1">Cytoplasm</location>
        <location evidence="1">Cytoskeleton</location>
        <location evidence="1">Microtubule organizing center</location>
        <location evidence="1">Centrosome</location>
        <location evidence="1">Centriole</location>
    </subcellularLocation>
    <subcellularLocation>
        <location evidence="2">Golgi apparatus</location>
    </subcellularLocation>
</comment>
<dbReference type="PANTHER" id="PTHR12234:SF0">
    <property type="entry name" value="FORMIMIDOYLTRANSFERASE-CYCLODEAMINASE"/>
    <property type="match status" value="1"/>
</dbReference>
<dbReference type="Pfam" id="PF04961">
    <property type="entry name" value="FTCD_C"/>
    <property type="match status" value="1"/>
</dbReference>
<comment type="similarity">
    <text evidence="5">In the C-terminal section; belongs to the cyclodeaminase/cyclohydrolase family.</text>
</comment>
<keyword evidence="9" id="KW-0963">Cytoplasm</keyword>
<dbReference type="InterPro" id="IPR036178">
    <property type="entry name" value="Formintransfe-cycloase-like_sf"/>
</dbReference>
<dbReference type="InterPro" id="IPR004227">
    <property type="entry name" value="Formiminotransferase_cat"/>
</dbReference>
<feature type="domain" description="Formiminotransferase N-terminal subdomain" evidence="21">
    <location>
        <begin position="3"/>
        <end position="183"/>
    </location>
</feature>
<dbReference type="RefSeq" id="WP_041504903.1">
    <property type="nucleotide sequence ID" value="NZ_JPIU01000037.1"/>
</dbReference>
<evidence type="ECO:0000256" key="14">
    <source>
        <dbReference type="ARBA" id="ARBA00023212"/>
    </source>
</evidence>
<dbReference type="EMBL" id="JPIU01000037">
    <property type="protein sequence ID" value="KIO45618.1"/>
    <property type="molecule type" value="Genomic_DNA"/>
</dbReference>
<dbReference type="PANTHER" id="PTHR12234">
    <property type="entry name" value="FORMIMINOTRANSFERASE-CYCLODEAMINASE"/>
    <property type="match status" value="1"/>
</dbReference>
<comment type="similarity">
    <text evidence="4">In the N-terminal section; belongs to the formiminotransferase family.</text>
</comment>
<sequence length="566" mass="62396">MKKLIECVPNFSEGNDMHIIDQITAEIKAVEGVSLIDVDPGKATNRTVVTLVGTPEEVCEAAFRAVKKASELIDMKKHKGAHPRFGATDVCPLVPVANITMEETVEYARKLAKRIGEELNIPVYCYENAAFVPERKNLATCRAGEYEALGERLSSEQWHPDFGPRELNEWTAKTGATAVGARNFLVAYNVNLNTTSTRRANSIAFDVRERGRVKREGNPITGKKVLDEKGKPVMIPGTLKSVKAIGWFIEEYGIAQISMNLTDISVTSVHEAFDEVCRKANDRGVRVTGSELVGVIPLKAMLDAGRYFLRKQQRSTGVSDKELIKIAVKSLGLDELYPFEPRKKIIEYILEDEMNNGKKHLVDMTLAEFADETASESPAPGGGSISAYMGALGSSLATMVANLSSHKRGWDDRWEEFSNWAERGKAYQVELIKMVDEDTNAFNRIMDAFGLPKKSEEEKAARHRAIQDATRFATEVPFKTMMLCYECMEVVKAMAEIGNPNSVTDAGVGALAARSGVIGAFLNVKINAAGLDDKAYANDIISRGEKVVEMAKQMETEILEIVNSKI</sequence>
<dbReference type="EC" id="2.1.2.5" evidence="6"/>
<evidence type="ECO:0000259" key="20">
    <source>
        <dbReference type="SMART" id="SM01221"/>
    </source>
</evidence>
<evidence type="ECO:0000256" key="1">
    <source>
        <dbReference type="ARBA" id="ARBA00004114"/>
    </source>
</evidence>
<reference evidence="22 23" key="1">
    <citation type="submission" date="2014-07" db="EMBL/GenBank/DDBJ databases">
        <title>Porphyromonadaceae bacterium OUH 308042 = ATCC BAA-2681 = DSM 28342 draft genome.</title>
        <authorList>
            <person name="Sydenham T.V."/>
            <person name="Hasman H."/>
            <person name="Justensen U.S."/>
        </authorList>
    </citation>
    <scope>NUCLEOTIDE SEQUENCE [LARGE SCALE GENOMIC DNA]</scope>
    <source>
        <strain evidence="22 23">OUH 308042</strain>
    </source>
</reference>
<keyword evidence="13" id="KW-0333">Golgi apparatus</keyword>
<dbReference type="GO" id="GO:0005542">
    <property type="term" value="F:folic acid binding"/>
    <property type="evidence" value="ECO:0007669"/>
    <property type="project" value="UniProtKB-KW"/>
</dbReference>
<keyword evidence="15" id="KW-0456">Lyase</keyword>
<dbReference type="InterPro" id="IPR007044">
    <property type="entry name" value="Cyclodeamin/CycHdrlase"/>
</dbReference>
<dbReference type="InterPro" id="IPR037070">
    <property type="entry name" value="Formiminotransferase_C_sf"/>
</dbReference>
<evidence type="ECO:0000256" key="9">
    <source>
        <dbReference type="ARBA" id="ARBA00022490"/>
    </source>
</evidence>
<dbReference type="InterPro" id="IPR022384">
    <property type="entry name" value="FormiminoTrfase_cat_dom_sf"/>
</dbReference>
<evidence type="ECO:0000256" key="10">
    <source>
        <dbReference type="ARBA" id="ARBA00022679"/>
    </source>
</evidence>
<evidence type="ECO:0000256" key="7">
    <source>
        <dbReference type="ARBA" id="ARBA00012998"/>
    </source>
</evidence>
<evidence type="ECO:0000256" key="4">
    <source>
        <dbReference type="ARBA" id="ARBA00008297"/>
    </source>
</evidence>
<dbReference type="EC" id="4.3.1.4" evidence="7"/>
<comment type="subunit">
    <text evidence="18">Homooctamer, including four polyglutamate binding sites. The subunits are arranged as a tetramer of dimers, and form a planar ring-shaped structure.</text>
</comment>
<keyword evidence="12" id="KW-0290">Folate-binding</keyword>
<dbReference type="GO" id="GO:0019557">
    <property type="term" value="P:L-histidine catabolic process to glutamate and formate"/>
    <property type="evidence" value="ECO:0007669"/>
    <property type="project" value="UniProtKB-UniPathway"/>
</dbReference>
<dbReference type="Proteomes" id="UP000031980">
    <property type="component" value="Unassembled WGS sequence"/>
</dbReference>
<comment type="caution">
    <text evidence="22">The sequence shown here is derived from an EMBL/GenBank/DDBJ whole genome shotgun (WGS) entry which is preliminary data.</text>
</comment>
<evidence type="ECO:0000256" key="11">
    <source>
        <dbReference type="ARBA" id="ARBA00022808"/>
    </source>
</evidence>
<feature type="domain" description="Formiminotransferase C-terminal subdomain" evidence="20">
    <location>
        <begin position="184"/>
        <end position="349"/>
    </location>
</feature>
<dbReference type="InterPro" id="IPR013802">
    <property type="entry name" value="Formiminotransferase_C"/>
</dbReference>
<evidence type="ECO:0000256" key="19">
    <source>
        <dbReference type="ARBA" id="ARBA00030029"/>
    </source>
</evidence>
<evidence type="ECO:0000256" key="17">
    <source>
        <dbReference type="ARBA" id="ARBA00025506"/>
    </source>
</evidence>
<dbReference type="SMART" id="SM01222">
    <property type="entry name" value="FTCD_N"/>
    <property type="match status" value="1"/>
</dbReference>
<dbReference type="Pfam" id="PF07837">
    <property type="entry name" value="FTCD_N"/>
    <property type="match status" value="1"/>
</dbReference>
<dbReference type="GO" id="GO:0019556">
    <property type="term" value="P:L-histidine catabolic process to glutamate and formamide"/>
    <property type="evidence" value="ECO:0007669"/>
    <property type="project" value="UniProtKB-UniPathway"/>
</dbReference>
<evidence type="ECO:0000256" key="15">
    <source>
        <dbReference type="ARBA" id="ARBA00023239"/>
    </source>
</evidence>
<dbReference type="NCBIfam" id="TIGR02024">
    <property type="entry name" value="FtcD"/>
    <property type="match status" value="1"/>
</dbReference>
<dbReference type="InterPro" id="IPR012886">
    <property type="entry name" value="Formiminotransferase_N"/>
</dbReference>
<gene>
    <name evidence="22" type="ORF">BA92_03900</name>
</gene>
<dbReference type="InterPro" id="IPR051623">
    <property type="entry name" value="FTCD"/>
</dbReference>
<evidence type="ECO:0000256" key="12">
    <source>
        <dbReference type="ARBA" id="ARBA00022954"/>
    </source>
</evidence>
<evidence type="ECO:0000256" key="5">
    <source>
        <dbReference type="ARBA" id="ARBA00010825"/>
    </source>
</evidence>
<keyword evidence="14" id="KW-0206">Cytoskeleton</keyword>
<keyword evidence="11" id="KW-0369">Histidine metabolism</keyword>
<keyword evidence="23" id="KW-1185">Reference proteome</keyword>
<evidence type="ECO:0000259" key="21">
    <source>
        <dbReference type="SMART" id="SM01222"/>
    </source>
</evidence>
<dbReference type="Gene3D" id="3.30.70.670">
    <property type="entry name" value="Formiminotransferase, C-terminal subdomain"/>
    <property type="match status" value="1"/>
</dbReference>
<organism evidence="22 23">
    <name type="scientific">Sanguibacteroides justesenii</name>
    <dbReference type="NCBI Taxonomy" id="1547597"/>
    <lineage>
        <taxon>Bacteria</taxon>
        <taxon>Pseudomonadati</taxon>
        <taxon>Bacteroidota</taxon>
        <taxon>Bacteroidia</taxon>
        <taxon>Bacteroidales</taxon>
        <taxon>Porphyromonadaceae</taxon>
        <taxon>Sanguibacteroides</taxon>
    </lineage>
</organism>
<evidence type="ECO:0000256" key="2">
    <source>
        <dbReference type="ARBA" id="ARBA00004555"/>
    </source>
</evidence>
<keyword evidence="16" id="KW-0511">Multifunctional enzyme</keyword>
<proteinExistence type="inferred from homology"/>
<dbReference type="Gene3D" id="3.30.990.10">
    <property type="entry name" value="Formiminotransferase, N-terminal subdomain"/>
    <property type="match status" value="1"/>
</dbReference>
<evidence type="ECO:0000256" key="13">
    <source>
        <dbReference type="ARBA" id="ARBA00023034"/>
    </source>
</evidence>
<dbReference type="InterPro" id="IPR037064">
    <property type="entry name" value="Formiminotransferase_N_sf"/>
</dbReference>
<dbReference type="UniPathway" id="UPA00379">
    <property type="reaction ID" value="UER00555"/>
</dbReference>
<dbReference type="SUPFAM" id="SSF55116">
    <property type="entry name" value="Formiminotransferase domain of formiminotransferase-cyclodeaminase"/>
    <property type="match status" value="2"/>
</dbReference>
<dbReference type="GO" id="GO:0005814">
    <property type="term" value="C:centriole"/>
    <property type="evidence" value="ECO:0007669"/>
    <property type="project" value="UniProtKB-SubCell"/>
</dbReference>
<accession>A0A0C3MGJ9</accession>
<keyword evidence="10 22" id="KW-0808">Transferase</keyword>
<comment type="pathway">
    <text evidence="3">Amino-acid degradation; L-histidine degradation into L-glutamate; L-glutamate from N-formimidoyl-L-glutamate (transferase route): step 1/1.</text>
</comment>
<dbReference type="GO" id="GO:0030409">
    <property type="term" value="F:glutamate formimidoyltransferase activity"/>
    <property type="evidence" value="ECO:0007669"/>
    <property type="project" value="UniProtKB-EC"/>
</dbReference>
<dbReference type="Pfam" id="PF02971">
    <property type="entry name" value="FTCD"/>
    <property type="match status" value="1"/>
</dbReference>
<evidence type="ECO:0000256" key="18">
    <source>
        <dbReference type="ARBA" id="ARBA00025915"/>
    </source>
</evidence>
<dbReference type="AlphaFoldDB" id="A0A0C3MGJ9"/>
<evidence type="ECO:0000256" key="16">
    <source>
        <dbReference type="ARBA" id="ARBA00023268"/>
    </source>
</evidence>
<dbReference type="SUPFAM" id="SSF101262">
    <property type="entry name" value="Methenyltetrahydrofolate cyclohydrolase-like"/>
    <property type="match status" value="1"/>
</dbReference>
<name>A0A0C3MGJ9_9PORP</name>
<dbReference type="GO" id="GO:0030412">
    <property type="term" value="F:formimidoyltetrahydrofolate cyclodeaminase activity"/>
    <property type="evidence" value="ECO:0007669"/>
    <property type="project" value="UniProtKB-EC"/>
</dbReference>
<dbReference type="Gene3D" id="1.20.120.680">
    <property type="entry name" value="Formiminotetrahydrofolate cyclodeaminase monomer, up-and-down helical bundle"/>
    <property type="match status" value="1"/>
</dbReference>